<gene>
    <name evidence="2" type="ORF">P153DRAFT_355654</name>
</gene>
<keyword evidence="1" id="KW-0732">Signal</keyword>
<dbReference type="AlphaFoldDB" id="A0A6A6AFT1"/>
<evidence type="ECO:0000313" key="2">
    <source>
        <dbReference type="EMBL" id="KAF2130832.1"/>
    </source>
</evidence>
<dbReference type="RefSeq" id="XP_033525219.1">
    <property type="nucleotide sequence ID" value="XM_033666586.1"/>
</dbReference>
<name>A0A6A6AFT1_9PLEO</name>
<dbReference type="Proteomes" id="UP000799771">
    <property type="component" value="Unassembled WGS sequence"/>
</dbReference>
<feature type="chain" id="PRO_5025359164" evidence="1">
    <location>
        <begin position="19"/>
        <end position="201"/>
    </location>
</feature>
<keyword evidence="3" id="KW-1185">Reference proteome</keyword>
<organism evidence="2 3">
    <name type="scientific">Dothidotthia symphoricarpi CBS 119687</name>
    <dbReference type="NCBI Taxonomy" id="1392245"/>
    <lineage>
        <taxon>Eukaryota</taxon>
        <taxon>Fungi</taxon>
        <taxon>Dikarya</taxon>
        <taxon>Ascomycota</taxon>
        <taxon>Pezizomycotina</taxon>
        <taxon>Dothideomycetes</taxon>
        <taxon>Pleosporomycetidae</taxon>
        <taxon>Pleosporales</taxon>
        <taxon>Dothidotthiaceae</taxon>
        <taxon>Dothidotthia</taxon>
    </lineage>
</organism>
<dbReference type="GeneID" id="54407018"/>
<accession>A0A6A6AFT1</accession>
<evidence type="ECO:0000256" key="1">
    <source>
        <dbReference type="SAM" id="SignalP"/>
    </source>
</evidence>
<proteinExistence type="predicted"/>
<dbReference type="EMBL" id="ML977503">
    <property type="protein sequence ID" value="KAF2130832.1"/>
    <property type="molecule type" value="Genomic_DNA"/>
</dbReference>
<evidence type="ECO:0000313" key="3">
    <source>
        <dbReference type="Proteomes" id="UP000799771"/>
    </source>
</evidence>
<sequence>MKLLQIALSGLMCMTALAAVDLPVWRNIPGRSFHCDPKNNAVVSCRVDDTCNLVKKCSDYNLSLQCLDNGMAVSCAETQLGGIDEVAMAGIKARVAVPQENKKYICSSDRASILICRYGFCSTDKYCKKGAECWDDCTCCKGKHTRRDVNKAIETGGVIPVKSVGRNLDDEVYECDSNTCDHDLKRSAPEDFLSTAEAVPE</sequence>
<dbReference type="OrthoDB" id="3766157at2759"/>
<protein>
    <submittedName>
        <fullName evidence="2">Uncharacterized protein</fullName>
    </submittedName>
</protein>
<reference evidence="2" key="1">
    <citation type="journal article" date="2020" name="Stud. Mycol.">
        <title>101 Dothideomycetes genomes: a test case for predicting lifestyles and emergence of pathogens.</title>
        <authorList>
            <person name="Haridas S."/>
            <person name="Albert R."/>
            <person name="Binder M."/>
            <person name="Bloem J."/>
            <person name="Labutti K."/>
            <person name="Salamov A."/>
            <person name="Andreopoulos B."/>
            <person name="Baker S."/>
            <person name="Barry K."/>
            <person name="Bills G."/>
            <person name="Bluhm B."/>
            <person name="Cannon C."/>
            <person name="Castanera R."/>
            <person name="Culley D."/>
            <person name="Daum C."/>
            <person name="Ezra D."/>
            <person name="Gonzalez J."/>
            <person name="Henrissat B."/>
            <person name="Kuo A."/>
            <person name="Liang C."/>
            <person name="Lipzen A."/>
            <person name="Lutzoni F."/>
            <person name="Magnuson J."/>
            <person name="Mondo S."/>
            <person name="Nolan M."/>
            <person name="Ohm R."/>
            <person name="Pangilinan J."/>
            <person name="Park H.-J."/>
            <person name="Ramirez L."/>
            <person name="Alfaro M."/>
            <person name="Sun H."/>
            <person name="Tritt A."/>
            <person name="Yoshinaga Y."/>
            <person name="Zwiers L.-H."/>
            <person name="Turgeon B."/>
            <person name="Goodwin S."/>
            <person name="Spatafora J."/>
            <person name="Crous P."/>
            <person name="Grigoriev I."/>
        </authorList>
    </citation>
    <scope>NUCLEOTIDE SEQUENCE</scope>
    <source>
        <strain evidence="2">CBS 119687</strain>
    </source>
</reference>
<feature type="signal peptide" evidence="1">
    <location>
        <begin position="1"/>
        <end position="18"/>
    </location>
</feature>